<evidence type="ECO:0000313" key="8">
    <source>
        <dbReference type="EMBL" id="HIU45907.1"/>
    </source>
</evidence>
<comment type="similarity">
    <text evidence="2">Belongs to the Gfo/Idh/MocA family. Glycosyl hydrolase 109 subfamily.</text>
</comment>
<reference evidence="8" key="2">
    <citation type="journal article" date="2021" name="PeerJ">
        <title>Extensive microbial diversity within the chicken gut microbiome revealed by metagenomics and culture.</title>
        <authorList>
            <person name="Gilroy R."/>
            <person name="Ravi A."/>
            <person name="Getino M."/>
            <person name="Pursley I."/>
            <person name="Horton D.L."/>
            <person name="Alikhan N.F."/>
            <person name="Baker D."/>
            <person name="Gharbi K."/>
            <person name="Hall N."/>
            <person name="Watson M."/>
            <person name="Adriaenssens E.M."/>
            <person name="Foster-Nyarko E."/>
            <person name="Jarju S."/>
            <person name="Secka A."/>
            <person name="Antonio M."/>
            <person name="Oren A."/>
            <person name="Chaudhuri R.R."/>
            <person name="La Ragione R."/>
            <person name="Hildebrand F."/>
            <person name="Pallen M.J."/>
        </authorList>
    </citation>
    <scope>NUCLEOTIDE SEQUENCE</scope>
    <source>
        <strain evidence="8">ChiSxjej2B14-8506</strain>
    </source>
</reference>
<feature type="domain" description="Glycosyl hydrolase 109 C-terminal" evidence="7">
    <location>
        <begin position="143"/>
        <end position="308"/>
    </location>
</feature>
<evidence type="ECO:0000256" key="3">
    <source>
        <dbReference type="ARBA" id="ARBA00022801"/>
    </source>
</evidence>
<dbReference type="InterPro" id="IPR000683">
    <property type="entry name" value="Gfo/Idh/MocA-like_OxRdtase_N"/>
</dbReference>
<dbReference type="Pfam" id="PF21252">
    <property type="entry name" value="Glyco_hydro_109_C"/>
    <property type="match status" value="1"/>
</dbReference>
<dbReference type="Gene3D" id="3.30.360.10">
    <property type="entry name" value="Dihydrodipicolinate Reductase, domain 2"/>
    <property type="match status" value="1"/>
</dbReference>
<protein>
    <submittedName>
        <fullName evidence="8">Gfo/Idh/MocA family oxidoreductase</fullName>
    </submittedName>
</protein>
<reference evidence="8" key="1">
    <citation type="submission" date="2020-10" db="EMBL/GenBank/DDBJ databases">
        <authorList>
            <person name="Gilroy R."/>
        </authorList>
    </citation>
    <scope>NUCLEOTIDE SEQUENCE</scope>
    <source>
        <strain evidence="8">ChiSxjej2B14-8506</strain>
    </source>
</reference>
<evidence type="ECO:0000259" key="7">
    <source>
        <dbReference type="Pfam" id="PF21252"/>
    </source>
</evidence>
<evidence type="ECO:0000256" key="1">
    <source>
        <dbReference type="ARBA" id="ARBA00001911"/>
    </source>
</evidence>
<comment type="cofactor">
    <cofactor evidence="1">
        <name>NAD(+)</name>
        <dbReference type="ChEBI" id="CHEBI:57540"/>
    </cofactor>
</comment>
<dbReference type="GO" id="GO:0016798">
    <property type="term" value="F:hydrolase activity, acting on glycosyl bonds"/>
    <property type="evidence" value="ECO:0007669"/>
    <property type="project" value="UniProtKB-KW"/>
</dbReference>
<dbReference type="InterPro" id="IPR049303">
    <property type="entry name" value="Glyco_hydro_109_C"/>
</dbReference>
<evidence type="ECO:0000256" key="4">
    <source>
        <dbReference type="ARBA" id="ARBA00023027"/>
    </source>
</evidence>
<dbReference type="Gene3D" id="3.40.50.720">
    <property type="entry name" value="NAD(P)-binding Rossmann-like Domain"/>
    <property type="match status" value="1"/>
</dbReference>
<dbReference type="Pfam" id="PF01408">
    <property type="entry name" value="GFO_IDH_MocA"/>
    <property type="match status" value="1"/>
</dbReference>
<dbReference type="InterPro" id="IPR036291">
    <property type="entry name" value="NAD(P)-bd_dom_sf"/>
</dbReference>
<evidence type="ECO:0000259" key="6">
    <source>
        <dbReference type="Pfam" id="PF01408"/>
    </source>
</evidence>
<dbReference type="Proteomes" id="UP000824123">
    <property type="component" value="Unassembled WGS sequence"/>
</dbReference>
<dbReference type="EMBL" id="DVNK01000010">
    <property type="protein sequence ID" value="HIU45907.1"/>
    <property type="molecule type" value="Genomic_DNA"/>
</dbReference>
<keyword evidence="5" id="KW-0326">Glycosidase</keyword>
<evidence type="ECO:0000256" key="5">
    <source>
        <dbReference type="ARBA" id="ARBA00023295"/>
    </source>
</evidence>
<gene>
    <name evidence="8" type="ORF">IAC59_01440</name>
</gene>
<dbReference type="GO" id="GO:0000166">
    <property type="term" value="F:nucleotide binding"/>
    <property type="evidence" value="ECO:0007669"/>
    <property type="project" value="InterPro"/>
</dbReference>
<comment type="caution">
    <text evidence="8">The sequence shown here is derived from an EMBL/GenBank/DDBJ whole genome shotgun (WGS) entry which is preliminary data.</text>
</comment>
<keyword evidence="3" id="KW-0378">Hydrolase</keyword>
<dbReference type="PANTHER" id="PTHR43818">
    <property type="entry name" value="BCDNA.GH03377"/>
    <property type="match status" value="1"/>
</dbReference>
<keyword evidence="4" id="KW-0520">NAD</keyword>
<proteinExistence type="inferred from homology"/>
<evidence type="ECO:0000313" key="9">
    <source>
        <dbReference type="Proteomes" id="UP000824123"/>
    </source>
</evidence>
<sequence length="419" mass="47316">MTWEFGRKVRMCVAGLGPRGTGQMKVLLEMDDVDIVGVCDLIEERALKAADIVAEKRGGARPAVFTDTHAMLEAVEAEAILITTDWCSHIRIAIDAMKHGMRPAMEVGGATDVFECWELVRTSEQTGVPCMLLENCCYGKKEMTLLNMVKKQLFGDVVYCAGGYEHDLRDEIGMGDDTHHYRQRNFMNRNGELYPTHELGPIAQYLNINRGNRMLTLTAMASRAAGQQAWMRANRTEAKWYDQKFEEGDVVTTLIKCAHGEMISLTHNCTLPRPYSRGGMIQGTKGIWEEDNESIYIDGVSPVDPNYWTHKWEKDEKYINEYMHPLWKAYEEFGPRGGHDGMDYLALRAFVESVQKGCQPPIDVYDAAAWMSITCLSEQSIAMGSAPVAIPDFTGGRWMERRPSPKSCFALDRVHEDLF</sequence>
<organism evidence="8 9">
    <name type="scientific">Candidatus Fimadaptatus faecigallinarum</name>
    <dbReference type="NCBI Taxonomy" id="2840814"/>
    <lineage>
        <taxon>Bacteria</taxon>
        <taxon>Bacillati</taxon>
        <taxon>Bacillota</taxon>
        <taxon>Clostridia</taxon>
        <taxon>Eubacteriales</taxon>
        <taxon>Candidatus Fimadaptatus</taxon>
    </lineage>
</organism>
<dbReference type="InterPro" id="IPR050463">
    <property type="entry name" value="Gfo/Idh/MocA_oxidrdct_glycsds"/>
</dbReference>
<name>A0A9D1S462_9FIRM</name>
<accession>A0A9D1S462</accession>
<feature type="domain" description="Gfo/Idh/MocA-like oxidoreductase N-terminal" evidence="6">
    <location>
        <begin position="10"/>
        <end position="131"/>
    </location>
</feature>
<dbReference type="SUPFAM" id="SSF51735">
    <property type="entry name" value="NAD(P)-binding Rossmann-fold domains"/>
    <property type="match status" value="1"/>
</dbReference>
<dbReference type="AlphaFoldDB" id="A0A9D1S462"/>
<dbReference type="PANTHER" id="PTHR43818:SF1">
    <property type="entry name" value="GLYCOSYL HYDROLASE FAMILY 109 PROTEIN"/>
    <property type="match status" value="1"/>
</dbReference>
<evidence type="ECO:0000256" key="2">
    <source>
        <dbReference type="ARBA" id="ARBA00009329"/>
    </source>
</evidence>